<feature type="chain" id="PRO_5004518168" evidence="1">
    <location>
        <begin position="18"/>
        <end position="197"/>
    </location>
</feature>
<dbReference type="eggNOG" id="ENOG502RR3W">
    <property type="taxonomic scope" value="Eukaryota"/>
</dbReference>
<evidence type="ECO:0000313" key="2">
    <source>
        <dbReference type="EMBL" id="EPE04326.1"/>
    </source>
</evidence>
<dbReference type="VEuPathDB" id="FungiDB:F503_01330"/>
<dbReference type="Proteomes" id="UP000016923">
    <property type="component" value="Unassembled WGS sequence"/>
</dbReference>
<sequence>MLLAYCFGLLAAGQASAGAASARHRAAKRSTETVQLYAYGTGITASSIYVGLDNLAYIVSDDALTNMTGLTWTIDTTGTDAWTVQANTTTTTNATSTLTSGSTFYVVTSEDAFEQAGFVSSASDAPTGAVTTGFVTYGSYVMLLEEDATSSHQLYVSEFWATNSSVSGVWALMWNEAGTTQDNSVPVTLRIKAPVTD</sequence>
<keyword evidence="3" id="KW-1185">Reference proteome</keyword>
<protein>
    <submittedName>
        <fullName evidence="2">Cytochrome p450</fullName>
    </submittedName>
</protein>
<dbReference type="AlphaFoldDB" id="S3BXZ7"/>
<gene>
    <name evidence="2" type="ORF">F503_01330</name>
</gene>
<organism evidence="2 3">
    <name type="scientific">Ophiostoma piceae (strain UAMH 11346)</name>
    <name type="common">Sap stain fungus</name>
    <dbReference type="NCBI Taxonomy" id="1262450"/>
    <lineage>
        <taxon>Eukaryota</taxon>
        <taxon>Fungi</taxon>
        <taxon>Dikarya</taxon>
        <taxon>Ascomycota</taxon>
        <taxon>Pezizomycotina</taxon>
        <taxon>Sordariomycetes</taxon>
        <taxon>Sordariomycetidae</taxon>
        <taxon>Ophiostomatales</taxon>
        <taxon>Ophiostomataceae</taxon>
        <taxon>Ophiostoma</taxon>
    </lineage>
</organism>
<dbReference type="EMBL" id="KE148161">
    <property type="protein sequence ID" value="EPE04326.1"/>
    <property type="molecule type" value="Genomic_DNA"/>
</dbReference>
<feature type="signal peptide" evidence="1">
    <location>
        <begin position="1"/>
        <end position="17"/>
    </location>
</feature>
<keyword evidence="1" id="KW-0732">Signal</keyword>
<dbReference type="HOGENOM" id="CLU_100635_1_1_1"/>
<dbReference type="OrthoDB" id="5230873at2759"/>
<proteinExistence type="predicted"/>
<evidence type="ECO:0000313" key="3">
    <source>
        <dbReference type="Proteomes" id="UP000016923"/>
    </source>
</evidence>
<accession>S3BXZ7</accession>
<reference evidence="2 3" key="1">
    <citation type="journal article" date="2013" name="BMC Genomics">
        <title>The genome and transcriptome of the pine saprophyte Ophiostoma piceae, and a comparison with the bark beetle-associated pine pathogen Grosmannia clavigera.</title>
        <authorList>
            <person name="Haridas S."/>
            <person name="Wang Y."/>
            <person name="Lim L."/>
            <person name="Massoumi Alamouti S."/>
            <person name="Jackman S."/>
            <person name="Docking R."/>
            <person name="Robertson G."/>
            <person name="Birol I."/>
            <person name="Bohlmann J."/>
            <person name="Breuil C."/>
        </authorList>
    </citation>
    <scope>NUCLEOTIDE SEQUENCE [LARGE SCALE GENOMIC DNA]</scope>
    <source>
        <strain evidence="2 3">UAMH 11346</strain>
    </source>
</reference>
<evidence type="ECO:0000256" key="1">
    <source>
        <dbReference type="SAM" id="SignalP"/>
    </source>
</evidence>
<dbReference type="OMA" id="FYGRYLM"/>
<name>S3BXZ7_OPHP1</name>